<protein>
    <submittedName>
        <fullName evidence="3">Uncharacterized protein LOC116295326</fullName>
    </submittedName>
</protein>
<dbReference type="KEGG" id="aten:116295326"/>
<sequence length="127" mass="13737">MSQRYGRKIAGKRGKKDESEAHDFQTFGGFSKNSDEPFGVREGGDGQASPVNEWPDISDESELPLTIHSVPVGGVDKSRFGNELGGITDRIAKLLHEYEAVYDDESSQGLVGASVTGQSVLHQLVTE</sequence>
<dbReference type="GeneID" id="116295326"/>
<dbReference type="AlphaFoldDB" id="A0A6P8HU88"/>
<evidence type="ECO:0000256" key="1">
    <source>
        <dbReference type="SAM" id="MobiDB-lite"/>
    </source>
</evidence>
<accession>A0A6P8HU88</accession>
<dbReference type="OrthoDB" id="5983438at2759"/>
<feature type="region of interest" description="Disordered" evidence="1">
    <location>
        <begin position="1"/>
        <end position="51"/>
    </location>
</feature>
<dbReference type="Proteomes" id="UP000515163">
    <property type="component" value="Unplaced"/>
</dbReference>
<dbReference type="RefSeq" id="XP_031558971.1">
    <property type="nucleotide sequence ID" value="XM_031703111.1"/>
</dbReference>
<evidence type="ECO:0000313" key="2">
    <source>
        <dbReference type="Proteomes" id="UP000515163"/>
    </source>
</evidence>
<feature type="compositionally biased region" description="Basic and acidic residues" evidence="1">
    <location>
        <begin position="33"/>
        <end position="44"/>
    </location>
</feature>
<name>A0A6P8HU88_ACTTE</name>
<reference evidence="3" key="1">
    <citation type="submission" date="2025-08" db="UniProtKB">
        <authorList>
            <consortium name="RefSeq"/>
        </authorList>
    </citation>
    <scope>IDENTIFICATION</scope>
    <source>
        <tissue evidence="3">Tentacle</tissue>
    </source>
</reference>
<proteinExistence type="predicted"/>
<organism evidence="2 3">
    <name type="scientific">Actinia tenebrosa</name>
    <name type="common">Australian red waratah sea anemone</name>
    <dbReference type="NCBI Taxonomy" id="6105"/>
    <lineage>
        <taxon>Eukaryota</taxon>
        <taxon>Metazoa</taxon>
        <taxon>Cnidaria</taxon>
        <taxon>Anthozoa</taxon>
        <taxon>Hexacorallia</taxon>
        <taxon>Actiniaria</taxon>
        <taxon>Actiniidae</taxon>
        <taxon>Actinia</taxon>
    </lineage>
</organism>
<gene>
    <name evidence="3" type="primary">LOC116295326</name>
</gene>
<evidence type="ECO:0000313" key="3">
    <source>
        <dbReference type="RefSeq" id="XP_031558971.1"/>
    </source>
</evidence>
<feature type="compositionally biased region" description="Basic residues" evidence="1">
    <location>
        <begin position="1"/>
        <end position="14"/>
    </location>
</feature>
<keyword evidence="2" id="KW-1185">Reference proteome</keyword>
<dbReference type="InParanoid" id="A0A6P8HU88"/>